<organism evidence="1">
    <name type="scientific">Dulem virus 29</name>
    <dbReference type="NCBI Taxonomy" id="3145747"/>
    <lineage>
        <taxon>Viruses</taxon>
        <taxon>Duplodnaviria</taxon>
        <taxon>Heunggongvirae</taxon>
        <taxon>Uroviricota</taxon>
        <taxon>Caudoviricetes</taxon>
    </lineage>
</organism>
<sequence length="118" mass="13721">MIEIDEIKGIKGLYAFKALQTLLLSYFFLPEFKKENETYEAFLCRFSESDEDEKRKILNNALYFAGIEPREIEALVCMAKDKNGIHYSRSNINNLSLEELFNLVIDVCMAVCDVKVFF</sequence>
<accession>A0AAU8AX71</accession>
<evidence type="ECO:0000313" key="1">
    <source>
        <dbReference type="EMBL" id="XCD03747.1"/>
    </source>
</evidence>
<name>A0AAU8AX71_9CAUD</name>
<evidence type="ECO:0000313" key="2">
    <source>
        <dbReference type="EMBL" id="XCD06188.1"/>
    </source>
</evidence>
<protein>
    <submittedName>
        <fullName evidence="1">Uncharacterized protein</fullName>
    </submittedName>
</protein>
<reference evidence="1" key="1">
    <citation type="submission" date="2024-03" db="EMBL/GenBank/DDBJ databases">
        <title>Diverse circular DNA viruses in blood, oral, and fecal samples of captive lemurs.</title>
        <authorList>
            <person name="Paietta E.N."/>
            <person name="Kraberger S."/>
            <person name="Lund M.C."/>
            <person name="Custer J.M."/>
            <person name="Vargas K.M."/>
            <person name="Ehmke E.E."/>
            <person name="Yoder A.D."/>
            <person name="Varsani A."/>
        </authorList>
    </citation>
    <scope>NUCLEOTIDE SEQUENCE</scope>
    <source>
        <strain evidence="1">Duke_21_2</strain>
        <strain evidence="2">Duke_25FS_5</strain>
    </source>
</reference>
<dbReference type="EMBL" id="PP511642">
    <property type="protein sequence ID" value="XCD06188.1"/>
    <property type="molecule type" value="Genomic_DNA"/>
</dbReference>
<proteinExistence type="predicted"/>
<dbReference type="EMBL" id="PP511380">
    <property type="protein sequence ID" value="XCD03747.1"/>
    <property type="molecule type" value="Genomic_DNA"/>
</dbReference>